<dbReference type="PROSITE" id="PS00194">
    <property type="entry name" value="THIOREDOXIN_1"/>
    <property type="match status" value="1"/>
</dbReference>
<dbReference type="PROSITE" id="PS51352">
    <property type="entry name" value="THIOREDOXIN_2"/>
    <property type="match status" value="1"/>
</dbReference>
<dbReference type="AlphaFoldDB" id="A0A174N6V4"/>
<dbReference type="GO" id="GO:0005886">
    <property type="term" value="C:plasma membrane"/>
    <property type="evidence" value="ECO:0007669"/>
    <property type="project" value="UniProtKB-SubCell"/>
</dbReference>
<feature type="transmembrane region" description="Helical" evidence="8">
    <location>
        <begin position="212"/>
        <end position="231"/>
    </location>
</feature>
<dbReference type="InterPro" id="IPR036249">
    <property type="entry name" value="Thioredoxin-like_sf"/>
</dbReference>
<dbReference type="Pfam" id="PF00578">
    <property type="entry name" value="AhpC-TSA"/>
    <property type="match status" value="1"/>
</dbReference>
<dbReference type="SUPFAM" id="SSF52833">
    <property type="entry name" value="Thioredoxin-like"/>
    <property type="match status" value="1"/>
</dbReference>
<evidence type="ECO:0000256" key="6">
    <source>
        <dbReference type="ARBA" id="ARBA00023136"/>
    </source>
</evidence>
<dbReference type="Pfam" id="PF02683">
    <property type="entry name" value="DsbD_TM"/>
    <property type="match status" value="1"/>
</dbReference>
<feature type="transmembrane region" description="Helical" evidence="8">
    <location>
        <begin position="93"/>
        <end position="113"/>
    </location>
</feature>
<keyword evidence="4 8" id="KW-0812">Transmembrane</keyword>
<feature type="region of interest" description="Disordered" evidence="7">
    <location>
        <begin position="247"/>
        <end position="298"/>
    </location>
</feature>
<keyword evidence="5 8" id="KW-1133">Transmembrane helix</keyword>
<evidence type="ECO:0000256" key="1">
    <source>
        <dbReference type="ARBA" id="ARBA00004651"/>
    </source>
</evidence>
<feature type="transmembrane region" description="Helical" evidence="8">
    <location>
        <begin position="12"/>
        <end position="37"/>
    </location>
</feature>
<keyword evidence="3" id="KW-1003">Cell membrane</keyword>
<evidence type="ECO:0000256" key="4">
    <source>
        <dbReference type="ARBA" id="ARBA00022692"/>
    </source>
</evidence>
<reference evidence="10 11" key="1">
    <citation type="submission" date="2015-09" db="EMBL/GenBank/DDBJ databases">
        <authorList>
            <consortium name="Pathogen Informatics"/>
        </authorList>
    </citation>
    <scope>NUCLEOTIDE SEQUENCE [LARGE SCALE GENOMIC DNA]</scope>
    <source>
        <strain evidence="10 11">2789STDY5834876</strain>
    </source>
</reference>
<dbReference type="CDD" id="cd02966">
    <property type="entry name" value="TlpA_like_family"/>
    <property type="match status" value="1"/>
</dbReference>
<evidence type="ECO:0000256" key="7">
    <source>
        <dbReference type="SAM" id="MobiDB-lite"/>
    </source>
</evidence>
<dbReference type="OrthoDB" id="9809733at2"/>
<accession>A0A174N6V4</accession>
<keyword evidence="6 8" id="KW-0472">Membrane</keyword>
<dbReference type="STRING" id="39482.ERS852491_05099"/>
<comment type="similarity">
    <text evidence="2">Belongs to the DsbD family.</text>
</comment>
<feature type="transmembrane region" description="Helical" evidence="8">
    <location>
        <begin position="172"/>
        <end position="200"/>
    </location>
</feature>
<dbReference type="Gene3D" id="3.40.30.10">
    <property type="entry name" value="Glutaredoxin"/>
    <property type="match status" value="1"/>
</dbReference>
<feature type="transmembrane region" description="Helical" evidence="8">
    <location>
        <begin position="58"/>
        <end position="87"/>
    </location>
</feature>
<feature type="transmembrane region" description="Helical" evidence="8">
    <location>
        <begin position="134"/>
        <end position="152"/>
    </location>
</feature>
<evidence type="ECO:0000256" key="8">
    <source>
        <dbReference type="SAM" id="Phobius"/>
    </source>
</evidence>
<dbReference type="InterPro" id="IPR003834">
    <property type="entry name" value="Cyt_c_assmbl_TM_dom"/>
</dbReference>
<name>A0A174N6V4_9FIRM</name>
<evidence type="ECO:0000256" key="2">
    <source>
        <dbReference type="ARBA" id="ARBA00006143"/>
    </source>
</evidence>
<dbReference type="Proteomes" id="UP000095544">
    <property type="component" value="Unassembled WGS sequence"/>
</dbReference>
<gene>
    <name evidence="10" type="primary">resA</name>
    <name evidence="10" type="ORF">ERS852491_05099</name>
</gene>
<evidence type="ECO:0000256" key="3">
    <source>
        <dbReference type="ARBA" id="ARBA00022475"/>
    </source>
</evidence>
<organism evidence="10 11">
    <name type="scientific">Faecalicatena contorta</name>
    <dbReference type="NCBI Taxonomy" id="39482"/>
    <lineage>
        <taxon>Bacteria</taxon>
        <taxon>Bacillati</taxon>
        <taxon>Bacillota</taxon>
        <taxon>Clostridia</taxon>
        <taxon>Lachnospirales</taxon>
        <taxon>Lachnospiraceae</taxon>
        <taxon>Faecalicatena</taxon>
    </lineage>
</organism>
<feature type="compositionally biased region" description="Basic and acidic residues" evidence="7">
    <location>
        <begin position="251"/>
        <end position="293"/>
    </location>
</feature>
<evidence type="ECO:0000256" key="5">
    <source>
        <dbReference type="ARBA" id="ARBA00022989"/>
    </source>
</evidence>
<dbReference type="PANTHER" id="PTHR31272:SF4">
    <property type="entry name" value="CYTOCHROME C-TYPE BIOGENESIS PROTEIN HI_1454-RELATED"/>
    <property type="match status" value="1"/>
</dbReference>
<dbReference type="InterPro" id="IPR000866">
    <property type="entry name" value="AhpC/TSA"/>
</dbReference>
<evidence type="ECO:0000313" key="10">
    <source>
        <dbReference type="EMBL" id="CUP41679.1"/>
    </source>
</evidence>
<dbReference type="GO" id="GO:0017004">
    <property type="term" value="P:cytochrome complex assembly"/>
    <property type="evidence" value="ECO:0007669"/>
    <property type="project" value="InterPro"/>
</dbReference>
<proteinExistence type="inferred from homology"/>
<dbReference type="RefSeq" id="WP_055155366.1">
    <property type="nucleotide sequence ID" value="NZ_CYZU01000102.1"/>
</dbReference>
<sequence length="449" mass="49614">MGFSLDISVPILTVFVQGLLSFFSPCVLPLIPLYIGYLAGGTRKVGEDGKVYFSRKKVMVNTLFFVVGVSFTFFLLGFGASVLGSFFKGSQSMFARIGGILIVVFGFYQLGVFGKSKALSQEHRLPFHLDKLAMSPWTALIMGFTFSFAWTPCVGPALSSVLLMSASASTKLWGFALIGVYTLGFVLPFLAVGIFSTTLLDLFKKHNNVVKYTVKVGGVLMILMGLMMFTGKMNAITGYLSEVQTAQQDNTKTEKQVPENEEKSAGDAAEKKDKAQNNDSNTKDNTDKNDDSKQGSVTELPDAIDFELKDQYGNVHKLSDYKGKTVFLNFWATWCPPCRAEMPEIQKLYEEYQKEEDPEVVILGIAAPGYGQEQSADGVKQFLEENGYTYPVLMDEGGNIFDQYGIQSYPTTFMITKEGKVFGYLSGQLSEDIMRNIIAQTISGKRETN</sequence>
<evidence type="ECO:0000313" key="11">
    <source>
        <dbReference type="Proteomes" id="UP000095544"/>
    </source>
</evidence>
<protein>
    <submittedName>
        <fullName evidence="10">Thiol-disulfide oxidoreductase resA</fullName>
    </submittedName>
</protein>
<dbReference type="InterPro" id="IPR051790">
    <property type="entry name" value="Cytochrome_c-biogenesis_DsbD"/>
</dbReference>
<dbReference type="InterPro" id="IPR017937">
    <property type="entry name" value="Thioredoxin_CS"/>
</dbReference>
<feature type="domain" description="Thioredoxin" evidence="9">
    <location>
        <begin position="297"/>
        <end position="443"/>
    </location>
</feature>
<dbReference type="EMBL" id="CYZU01000102">
    <property type="protein sequence ID" value="CUP41679.1"/>
    <property type="molecule type" value="Genomic_DNA"/>
</dbReference>
<dbReference type="GO" id="GO:0016491">
    <property type="term" value="F:oxidoreductase activity"/>
    <property type="evidence" value="ECO:0007669"/>
    <property type="project" value="InterPro"/>
</dbReference>
<dbReference type="PANTHER" id="PTHR31272">
    <property type="entry name" value="CYTOCHROME C-TYPE BIOGENESIS PROTEIN HI_1454-RELATED"/>
    <property type="match status" value="1"/>
</dbReference>
<dbReference type="GO" id="GO:0016209">
    <property type="term" value="F:antioxidant activity"/>
    <property type="evidence" value="ECO:0007669"/>
    <property type="project" value="InterPro"/>
</dbReference>
<evidence type="ECO:0000259" key="9">
    <source>
        <dbReference type="PROSITE" id="PS51352"/>
    </source>
</evidence>
<dbReference type="InterPro" id="IPR013766">
    <property type="entry name" value="Thioredoxin_domain"/>
</dbReference>
<comment type="subcellular location">
    <subcellularLocation>
        <location evidence="1">Cell membrane</location>
        <topology evidence="1">Multi-pass membrane protein</topology>
    </subcellularLocation>
</comment>